<proteinExistence type="predicted"/>
<dbReference type="EMBL" id="OY569118">
    <property type="protein sequence ID" value="CAJ1002362.1"/>
    <property type="molecule type" value="Genomic_DNA"/>
</dbReference>
<accession>A0AA48RH39</accession>
<evidence type="ECO:0000313" key="1">
    <source>
        <dbReference type="EMBL" id="CAJ1002362.1"/>
    </source>
</evidence>
<evidence type="ECO:0000313" key="2">
    <source>
        <dbReference type="Proteomes" id="UP001189619"/>
    </source>
</evidence>
<dbReference type="Proteomes" id="UP001189619">
    <property type="component" value="Chromosome"/>
</dbReference>
<gene>
    <name evidence="1" type="ORF">BSPP4475_08545</name>
</gene>
<keyword evidence="2" id="KW-1185">Reference proteome</keyword>
<dbReference type="KEGG" id="bayd:BSPP4475_08545"/>
<sequence>MWQELAAIVRRPIANMLGSKRLKIIPFEFPGYTIQMRARSVSDRHDKKGIAELYVSPDGELQLKLAEEQEAIRLYNGELHSMAHEWFAIPRVVPFRVDLGDWTPRIVLGDVVYQRERWKVTRDDRWRKTYAGTSFELFYDMLKLRRELKMPEYVYVRVSTEPKPFLIDFHNYFLLEMWESFMREDQVAIVTEMLPGPEHLWLRDTEGNRYCAEFRTSVFYHADAVGDQE</sequence>
<dbReference type="AlphaFoldDB" id="A0AA48RH39"/>
<protein>
    <submittedName>
        <fullName evidence="1">Uncharacterized protein</fullName>
    </submittedName>
</protein>
<dbReference type="RefSeq" id="WP_304415416.1">
    <property type="nucleotide sequence ID" value="NZ_OY569118.1"/>
</dbReference>
<name>A0AA48RH39_9BACL</name>
<reference evidence="1" key="1">
    <citation type="submission" date="2023-07" db="EMBL/GenBank/DDBJ databases">
        <authorList>
            <person name="Ivanov I."/>
            <person name="Teneva D."/>
            <person name="Stoikov I."/>
        </authorList>
    </citation>
    <scope>NUCLEOTIDE SEQUENCE</scope>
    <source>
        <strain evidence="1">4475</strain>
    </source>
</reference>
<organism evidence="1 2">
    <name type="scientific">Brevibacillus aydinogluensis</name>
    <dbReference type="NCBI Taxonomy" id="927786"/>
    <lineage>
        <taxon>Bacteria</taxon>
        <taxon>Bacillati</taxon>
        <taxon>Bacillota</taxon>
        <taxon>Bacilli</taxon>
        <taxon>Bacillales</taxon>
        <taxon>Paenibacillaceae</taxon>
        <taxon>Brevibacillus</taxon>
    </lineage>
</organism>